<name>A0A2R4ALT4_9CAUD</name>
<proteinExistence type="predicted"/>
<dbReference type="Proteomes" id="UP000244741">
    <property type="component" value="Segment"/>
</dbReference>
<protein>
    <submittedName>
        <fullName evidence="1">Inverted formin-2-like protein</fullName>
    </submittedName>
</protein>
<evidence type="ECO:0000313" key="1">
    <source>
        <dbReference type="EMBL" id="AVR75988.1"/>
    </source>
</evidence>
<gene>
    <name evidence="1" type="ORF">AhSzq1_95</name>
</gene>
<accession>A0A2R4ALT4</accession>
<organism evidence="1 2">
    <name type="scientific">Aeromonas phage AhSzq-1</name>
    <dbReference type="NCBI Taxonomy" id="2138298"/>
    <lineage>
        <taxon>Viruses</taxon>
        <taxon>Duplodnaviria</taxon>
        <taxon>Heunggongvirae</taxon>
        <taxon>Uroviricota</taxon>
        <taxon>Caudoviricetes</taxon>
        <taxon>Demerecviridae</taxon>
        <taxon>Shenzhenvirus</taxon>
        <taxon>Shenzhenvirus AhSzq1</taxon>
    </lineage>
</organism>
<sequence length="105" mass="12025">MKGKLQPFTLDDCGYVTIEIHAPDTTIHLTEVKLNFVGSPDSMRPSARQLEYWGISEKDWDANIPIEDSWFGVRPIQEVYPLKTMDFESQESYNLAVKMVESINA</sequence>
<keyword evidence="2" id="KW-1185">Reference proteome</keyword>
<evidence type="ECO:0000313" key="2">
    <source>
        <dbReference type="Proteomes" id="UP000244741"/>
    </source>
</evidence>
<reference evidence="1 2" key="1">
    <citation type="submission" date="2017-12" db="EMBL/GenBank/DDBJ databases">
        <title>Genomic characterization of T5-related Aeromonas hydrophila phages AhSzq-1 and AhSzw-1 and proposal to be two new species.</title>
        <authorList>
            <person name="Chen L."/>
            <person name="Yuan S."/>
            <person name="Ma Y."/>
        </authorList>
    </citation>
    <scope>NUCLEOTIDE SEQUENCE [LARGE SCALE GENOMIC DNA]</scope>
    <source>
        <strain evidence="1">Seawater</strain>
    </source>
</reference>
<dbReference type="EMBL" id="MG676224">
    <property type="protein sequence ID" value="AVR75988.1"/>
    <property type="molecule type" value="Genomic_DNA"/>
</dbReference>